<dbReference type="InterPro" id="IPR002126">
    <property type="entry name" value="Cadherin-like_dom"/>
</dbReference>
<evidence type="ECO:0000256" key="8">
    <source>
        <dbReference type="ARBA" id="ARBA00023180"/>
    </source>
</evidence>
<gene>
    <name evidence="11" type="ORF">NP493_874g01044</name>
</gene>
<comment type="subcellular location">
    <subcellularLocation>
        <location evidence="1">Membrane</location>
        <topology evidence="1">Single-pass membrane protein</topology>
    </subcellularLocation>
</comment>
<proteinExistence type="predicted"/>
<keyword evidence="8" id="KW-0325">Glycoprotein</keyword>
<keyword evidence="2" id="KW-0812">Transmembrane</keyword>
<evidence type="ECO:0000256" key="4">
    <source>
        <dbReference type="ARBA" id="ARBA00022837"/>
    </source>
</evidence>
<dbReference type="FunFam" id="2.60.40.60:FF:000116">
    <property type="entry name" value="Dachsous cadherin-related 2"/>
    <property type="match status" value="1"/>
</dbReference>
<organism evidence="11 12">
    <name type="scientific">Ridgeia piscesae</name>
    <name type="common">Tubeworm</name>
    <dbReference type="NCBI Taxonomy" id="27915"/>
    <lineage>
        <taxon>Eukaryota</taxon>
        <taxon>Metazoa</taxon>
        <taxon>Spiralia</taxon>
        <taxon>Lophotrochozoa</taxon>
        <taxon>Annelida</taxon>
        <taxon>Polychaeta</taxon>
        <taxon>Sedentaria</taxon>
        <taxon>Canalipalpata</taxon>
        <taxon>Sabellida</taxon>
        <taxon>Siboglinidae</taxon>
        <taxon>Ridgeia</taxon>
    </lineage>
</organism>
<evidence type="ECO:0000256" key="1">
    <source>
        <dbReference type="ARBA" id="ARBA00004167"/>
    </source>
</evidence>
<dbReference type="AlphaFoldDB" id="A0AAD9KL43"/>
<comment type="caution">
    <text evidence="11">The sequence shown here is derived from an EMBL/GenBank/DDBJ whole genome shotgun (WGS) entry which is preliminary data.</text>
</comment>
<evidence type="ECO:0000313" key="11">
    <source>
        <dbReference type="EMBL" id="KAK2173461.1"/>
    </source>
</evidence>
<dbReference type="GO" id="GO:0005509">
    <property type="term" value="F:calcium ion binding"/>
    <property type="evidence" value="ECO:0007669"/>
    <property type="project" value="UniProtKB-UniRule"/>
</dbReference>
<dbReference type="GO" id="GO:0007156">
    <property type="term" value="P:homophilic cell adhesion via plasma membrane adhesion molecules"/>
    <property type="evidence" value="ECO:0007669"/>
    <property type="project" value="InterPro"/>
</dbReference>
<evidence type="ECO:0000256" key="2">
    <source>
        <dbReference type="ARBA" id="ARBA00022692"/>
    </source>
</evidence>
<evidence type="ECO:0000256" key="3">
    <source>
        <dbReference type="ARBA" id="ARBA00022737"/>
    </source>
</evidence>
<dbReference type="PROSITE" id="PS50268">
    <property type="entry name" value="CADHERIN_2"/>
    <property type="match status" value="1"/>
</dbReference>
<dbReference type="SUPFAM" id="SSF49313">
    <property type="entry name" value="Cadherin-like"/>
    <property type="match status" value="1"/>
</dbReference>
<evidence type="ECO:0000256" key="5">
    <source>
        <dbReference type="ARBA" id="ARBA00022889"/>
    </source>
</evidence>
<dbReference type="PANTHER" id="PTHR24028">
    <property type="entry name" value="CADHERIN-87A"/>
    <property type="match status" value="1"/>
</dbReference>
<dbReference type="CDD" id="cd11304">
    <property type="entry name" value="Cadherin_repeat"/>
    <property type="match status" value="1"/>
</dbReference>
<feature type="domain" description="Cadherin" evidence="10">
    <location>
        <begin position="22"/>
        <end position="130"/>
    </location>
</feature>
<dbReference type="SMART" id="SM00112">
    <property type="entry name" value="CA"/>
    <property type="match status" value="1"/>
</dbReference>
<accession>A0AAD9KL43</accession>
<evidence type="ECO:0000259" key="10">
    <source>
        <dbReference type="PROSITE" id="PS50268"/>
    </source>
</evidence>
<dbReference type="InterPro" id="IPR050174">
    <property type="entry name" value="Protocadherin/Cadherin-CA"/>
</dbReference>
<evidence type="ECO:0000256" key="9">
    <source>
        <dbReference type="PROSITE-ProRule" id="PRU00043"/>
    </source>
</evidence>
<keyword evidence="12" id="KW-1185">Reference proteome</keyword>
<keyword evidence="3" id="KW-0677">Repeat</keyword>
<keyword evidence="5" id="KW-0130">Cell adhesion</keyword>
<evidence type="ECO:0000256" key="6">
    <source>
        <dbReference type="ARBA" id="ARBA00022989"/>
    </source>
</evidence>
<protein>
    <recommendedName>
        <fullName evidence="10">Cadherin domain-containing protein</fullName>
    </recommendedName>
</protein>
<keyword evidence="4 9" id="KW-0106">Calcium</keyword>
<sequence>MLTQVHLKIIVAEKNQFAPKFERDSYTAEVFRYSDPDTHVLTLRATDFDTEAHNGDVSYVLEEGDNEGAVVLDGSSGELRVAEGLRKAKTRLVLYVTATDHGSPRLQDRANVTLHVRNISGTHVTSLSYFELVAKSLQTLFQISLLCRLSK</sequence>
<dbReference type="EMBL" id="JAODUO010000873">
    <property type="protein sequence ID" value="KAK2173461.1"/>
    <property type="molecule type" value="Genomic_DNA"/>
</dbReference>
<keyword evidence="7" id="KW-0472">Membrane</keyword>
<dbReference type="Pfam" id="PF00028">
    <property type="entry name" value="Cadherin"/>
    <property type="match status" value="1"/>
</dbReference>
<evidence type="ECO:0000313" key="12">
    <source>
        <dbReference type="Proteomes" id="UP001209878"/>
    </source>
</evidence>
<reference evidence="11" key="1">
    <citation type="journal article" date="2023" name="Mol. Biol. Evol.">
        <title>Third-Generation Sequencing Reveals the Adaptive Role of the Epigenome in Three Deep-Sea Polychaetes.</title>
        <authorList>
            <person name="Perez M."/>
            <person name="Aroh O."/>
            <person name="Sun Y."/>
            <person name="Lan Y."/>
            <person name="Juniper S.K."/>
            <person name="Young C.R."/>
            <person name="Angers B."/>
            <person name="Qian P.Y."/>
        </authorList>
    </citation>
    <scope>NUCLEOTIDE SEQUENCE</scope>
    <source>
        <strain evidence="11">R07B-5</strain>
    </source>
</reference>
<dbReference type="GO" id="GO:0005886">
    <property type="term" value="C:plasma membrane"/>
    <property type="evidence" value="ECO:0007669"/>
    <property type="project" value="TreeGrafter"/>
</dbReference>
<evidence type="ECO:0000256" key="7">
    <source>
        <dbReference type="ARBA" id="ARBA00023136"/>
    </source>
</evidence>
<name>A0AAD9KL43_RIDPI</name>
<keyword evidence="6" id="KW-1133">Transmembrane helix</keyword>
<dbReference type="InterPro" id="IPR015919">
    <property type="entry name" value="Cadherin-like_sf"/>
</dbReference>
<dbReference type="PANTHER" id="PTHR24028:SF328">
    <property type="entry name" value="CADHERIN-3"/>
    <property type="match status" value="1"/>
</dbReference>
<dbReference type="Proteomes" id="UP001209878">
    <property type="component" value="Unassembled WGS sequence"/>
</dbReference>
<dbReference type="Gene3D" id="2.60.40.60">
    <property type="entry name" value="Cadherins"/>
    <property type="match status" value="1"/>
</dbReference>